<dbReference type="Gene3D" id="1.10.238.10">
    <property type="entry name" value="EF-hand"/>
    <property type="match status" value="1"/>
</dbReference>
<dbReference type="PANTHER" id="PTHR12864">
    <property type="entry name" value="RAN BINDING PROTEIN 9-RELATED"/>
    <property type="match status" value="1"/>
</dbReference>
<dbReference type="InterPro" id="IPR011992">
    <property type="entry name" value="EF-hand-dom_pair"/>
</dbReference>
<dbReference type="Gene3D" id="2.60.120.920">
    <property type="match status" value="2"/>
</dbReference>
<dbReference type="SUPFAM" id="SSF47473">
    <property type="entry name" value="EF-hand"/>
    <property type="match status" value="1"/>
</dbReference>
<feature type="compositionally biased region" description="Polar residues" evidence="1">
    <location>
        <begin position="603"/>
        <end position="617"/>
    </location>
</feature>
<evidence type="ECO:0000259" key="3">
    <source>
        <dbReference type="PROSITE" id="PS50188"/>
    </source>
</evidence>
<dbReference type="Pfam" id="PF00622">
    <property type="entry name" value="SPRY"/>
    <property type="match status" value="2"/>
</dbReference>
<feature type="compositionally biased region" description="Polar residues" evidence="1">
    <location>
        <begin position="774"/>
        <end position="796"/>
    </location>
</feature>
<feature type="compositionally biased region" description="Polar residues" evidence="1">
    <location>
        <begin position="1068"/>
        <end position="1092"/>
    </location>
</feature>
<protein>
    <recommendedName>
        <fullName evidence="6">B30.2/SPRY domain-containing protein</fullName>
    </recommendedName>
</protein>
<evidence type="ECO:0000256" key="1">
    <source>
        <dbReference type="SAM" id="MobiDB-lite"/>
    </source>
</evidence>
<dbReference type="InterPro" id="IPR003877">
    <property type="entry name" value="SPRY_dom"/>
</dbReference>
<feature type="domain" description="EH" evidence="2">
    <location>
        <begin position="836"/>
        <end position="925"/>
    </location>
</feature>
<evidence type="ECO:0000313" key="5">
    <source>
        <dbReference type="Proteomes" id="UP000738325"/>
    </source>
</evidence>
<evidence type="ECO:0000259" key="2">
    <source>
        <dbReference type="PROSITE" id="PS50031"/>
    </source>
</evidence>
<keyword evidence="5" id="KW-1185">Reference proteome</keyword>
<feature type="region of interest" description="Disordered" evidence="1">
    <location>
        <begin position="288"/>
        <end position="383"/>
    </location>
</feature>
<sequence>MYPHSGHPYGNPQPTHQQSPPPYGWTGYPQVPIAAPGHQQPYPQQPQHQYPTYYQPQTHYAGAPSPSPSSSSAPEPPRPNSGGYRTSYQAQQPYYPHSHHGSVPSPISTVAPGMPSVAPGPSSPLYKAEMTDAQAKNWQQQKYHQDIKVEIPSSTPRPASAMPVPPVSTPFLPPARDVHAQIQLELQRKSQLQALQEQSRQSSSLGGSPSSPHPSWSQSTTSTGPSSAHSPYPSPGAVTQGVGLPHSPTPVEHQSALTDMTQIPVYPQESFLVSLNPAPAVSVGMNATVSRPYGSSTIRPQEQRTQSYPSSIEEQSSLTEHDATTATPLSGQRVHTTPSPVAHSASGFGHSGSVGQPNASQPLFQGNSQQQQQQQQHQERPPYVSAIEKQSSLTEVDRLSFPIEAQSSLTVIDNLPYSLEEQSALTEVDNLPHPLMEQSALTEVDTLPHSLKEQSALTVVDNLPYSLEEQSALTEVSSPSHPLSRESPLTEVAEPAAVSVRERDISITDGVKVKDTAEPTSVSSISTAAATTPATTFSAVDASDTTESASSLPTVNLAMKALSDAVSSFSMSNWTMPSDFTDIATESAAAVGAEPEIDDYLQGSRSTPQKSSSATIHSDTDLGGDISKLHVDRTEPSSILIPSNPVAASTTSPKGPRNSSGLTPPIPALKPTYLQSPLSKHPQSGIQGAKLTESDEIRIDWTAELTAAAADGGVLIPLQNESLAEGGMALNEDEDFGDDLEKTIRELQSSISLSRSGSGNSSLAASIQQRSVNNIKRTDSASSKTSRFNHASTTLASESLETEPTVSESVESQDTPGSDLQQLETTQFEWTFSDTEQTTYERIFSLWERPGEECVSSDIAGKVFMTLGITNKDLHHIWRLLNPDEKPVLTRREFIAGLHLVNCKLMGYEFPKELPDDLMISAAAVSRSVIPARPVQGPSTIIPGYAEQEVISVEAPIVPISTPSVANYESGGMGGLSAGIDFMNAYNVSLPSFGESVPPAVPSVDAPPANMDVYVTHPHYQQRQPQQLQQPNPSPIQDRSFSQQYQPPSLTPSDSRASPVPAPRPPVTQTAKSNTSGVAATSVSNEASNQPSKPGPHALHDLPENAPVFVAMEDRLLSRNHDPFTPPVPQPSPSTGALGIINLGATASTAGPSNVAQDDSPIVDANLYVSAPDAWDHEAAPPELDVEGNYIKYRSDYKNDMTVSASVTANHPINPKSDVFYFEITVDNFKGSAISVGIASKSLRKNCQVGWDMNSWGYHGDDGRLYFGNGEQFMEYAGFTYKQDDVVGCGVNFVDRAVFFTLNGDMLGVAFRFIKDTTPLYPAIGLSHAGTVVNANFGDQTFLFNIVDYKKRVMSKPVQSQPMITWNNGTRNKKLFTIMPDGLTVIANGNDPGCIRGPKLSPRDRDVFYFEVTIQHMPVTELGTIMVGICGKGQSMSEILGWMNNSYGYSSESGDFLSVSSNRSSLNARSQSGKMKARARGPPYRAGSVVGCGVDFASRELFFTFNGECLGQAFFDIDVLDCYPCVSIVDGGSAAKDNFSHGSGNTTLGGVGAGAMNGSSLTATDGTASGSGLLALNERIGFEFKANFGQNPFMFDLRAFEATEGQ</sequence>
<dbReference type="SMART" id="SM00449">
    <property type="entry name" value="SPRY"/>
    <property type="match status" value="2"/>
</dbReference>
<dbReference type="InterPro" id="IPR044736">
    <property type="entry name" value="Gid1/RanBPM/SPLA_SPRY"/>
</dbReference>
<gene>
    <name evidence="4" type="ORF">BGZ99_005774</name>
</gene>
<dbReference type="InterPro" id="IPR050618">
    <property type="entry name" value="Ubq-SigPath_Reg"/>
</dbReference>
<dbReference type="SUPFAM" id="SSF49899">
    <property type="entry name" value="Concanavalin A-like lectins/glucanases"/>
    <property type="match status" value="2"/>
</dbReference>
<dbReference type="EMBL" id="JAAAIP010000038">
    <property type="protein sequence ID" value="KAG0328256.1"/>
    <property type="molecule type" value="Genomic_DNA"/>
</dbReference>
<evidence type="ECO:0008006" key="6">
    <source>
        <dbReference type="Google" id="ProtNLM"/>
    </source>
</evidence>
<reference evidence="4" key="1">
    <citation type="journal article" date="2020" name="Fungal Divers.">
        <title>Resolving the Mortierellaceae phylogeny through synthesis of multi-gene phylogenetics and phylogenomics.</title>
        <authorList>
            <person name="Vandepol N."/>
            <person name="Liber J."/>
            <person name="Desiro A."/>
            <person name="Na H."/>
            <person name="Kennedy M."/>
            <person name="Barry K."/>
            <person name="Grigoriev I.V."/>
            <person name="Miller A.N."/>
            <person name="O'Donnell K."/>
            <person name="Stajich J.E."/>
            <person name="Bonito G."/>
        </authorList>
    </citation>
    <scope>NUCLEOTIDE SEQUENCE</scope>
    <source>
        <strain evidence="4">REB-010B</strain>
    </source>
</reference>
<accession>A0A9P6UYS5</accession>
<feature type="compositionally biased region" description="Polar residues" evidence="1">
    <location>
        <begin position="471"/>
        <end position="481"/>
    </location>
</feature>
<evidence type="ECO:0000313" key="4">
    <source>
        <dbReference type="EMBL" id="KAG0328256.1"/>
    </source>
</evidence>
<dbReference type="SMART" id="SM00027">
    <property type="entry name" value="EH"/>
    <property type="match status" value="1"/>
</dbReference>
<feature type="region of interest" description="Disordered" evidence="1">
    <location>
        <begin position="1020"/>
        <end position="1102"/>
    </location>
</feature>
<feature type="compositionally biased region" description="Low complexity" evidence="1">
    <location>
        <begin position="797"/>
        <end position="812"/>
    </location>
</feature>
<dbReference type="InterPro" id="IPR001870">
    <property type="entry name" value="B30.2/SPRY"/>
</dbReference>
<feature type="compositionally biased region" description="Low complexity" evidence="1">
    <location>
        <begin position="341"/>
        <end position="355"/>
    </location>
</feature>
<dbReference type="PROSITE" id="PS50031">
    <property type="entry name" value="EH"/>
    <property type="match status" value="1"/>
</dbReference>
<feature type="region of interest" description="Disordered" evidence="1">
    <location>
        <begin position="471"/>
        <end position="497"/>
    </location>
</feature>
<feature type="region of interest" description="Disordered" evidence="1">
    <location>
        <begin position="600"/>
        <end position="688"/>
    </location>
</feature>
<feature type="region of interest" description="Disordered" evidence="1">
    <location>
        <begin position="1"/>
        <end position="254"/>
    </location>
</feature>
<feature type="compositionally biased region" description="Polar residues" evidence="1">
    <location>
        <begin position="1039"/>
        <end position="1054"/>
    </location>
</feature>
<dbReference type="OrthoDB" id="258495at2759"/>
<feature type="domain" description="B30.2/SPRY" evidence="3">
    <location>
        <begin position="1343"/>
        <end position="1544"/>
    </location>
</feature>
<feature type="compositionally biased region" description="Low complexity" evidence="1">
    <location>
        <begin position="190"/>
        <end position="223"/>
    </location>
</feature>
<feature type="compositionally biased region" description="Low complexity" evidence="1">
    <location>
        <begin position="38"/>
        <end position="60"/>
    </location>
</feature>
<name>A0A9P6UYS5_9FUNG</name>
<organism evidence="4 5">
    <name type="scientific">Dissophora globulifera</name>
    <dbReference type="NCBI Taxonomy" id="979702"/>
    <lineage>
        <taxon>Eukaryota</taxon>
        <taxon>Fungi</taxon>
        <taxon>Fungi incertae sedis</taxon>
        <taxon>Mucoromycota</taxon>
        <taxon>Mortierellomycotina</taxon>
        <taxon>Mortierellomycetes</taxon>
        <taxon>Mortierellales</taxon>
        <taxon>Mortierellaceae</taxon>
        <taxon>Dissophora</taxon>
    </lineage>
</organism>
<comment type="caution">
    <text evidence="4">The sequence shown here is derived from an EMBL/GenBank/DDBJ whole genome shotgun (WGS) entry which is preliminary data.</text>
</comment>
<feature type="region of interest" description="Disordered" evidence="1">
    <location>
        <begin position="774"/>
        <end position="819"/>
    </location>
</feature>
<feature type="compositionally biased region" description="Polar residues" evidence="1">
    <location>
        <begin position="636"/>
        <end position="662"/>
    </location>
</feature>
<feature type="compositionally biased region" description="Low complexity" evidence="1">
    <location>
        <begin position="1020"/>
        <end position="1037"/>
    </location>
</feature>
<feature type="compositionally biased region" description="Polar residues" evidence="1">
    <location>
        <begin position="288"/>
        <end position="339"/>
    </location>
</feature>
<feature type="compositionally biased region" description="Polar residues" evidence="1">
    <location>
        <begin position="356"/>
        <end position="368"/>
    </location>
</feature>
<proteinExistence type="predicted"/>
<feature type="compositionally biased region" description="Pro residues" evidence="1">
    <location>
        <begin position="163"/>
        <end position="173"/>
    </location>
</feature>
<dbReference type="PROSITE" id="PS50188">
    <property type="entry name" value="B302_SPRY"/>
    <property type="match status" value="2"/>
</dbReference>
<dbReference type="InterPro" id="IPR043136">
    <property type="entry name" value="B30.2/SPRY_sf"/>
</dbReference>
<dbReference type="CDD" id="cd12885">
    <property type="entry name" value="SPRY_RanBP_like"/>
    <property type="match status" value="2"/>
</dbReference>
<feature type="domain" description="B30.2/SPRY" evidence="3">
    <location>
        <begin position="1153"/>
        <end position="1342"/>
    </location>
</feature>
<feature type="compositionally biased region" description="Polar residues" evidence="1">
    <location>
        <begin position="83"/>
        <end position="92"/>
    </location>
</feature>
<dbReference type="InterPro" id="IPR000261">
    <property type="entry name" value="EH_dom"/>
</dbReference>
<dbReference type="Pfam" id="PF12763">
    <property type="entry name" value="EH"/>
    <property type="match status" value="1"/>
</dbReference>
<dbReference type="Proteomes" id="UP000738325">
    <property type="component" value="Unassembled WGS sequence"/>
</dbReference>
<dbReference type="InterPro" id="IPR013320">
    <property type="entry name" value="ConA-like_dom_sf"/>
</dbReference>
<feature type="compositionally biased region" description="Polar residues" evidence="1">
    <location>
        <begin position="673"/>
        <end position="686"/>
    </location>
</feature>